<sequence length="65" mass="6731">MKPALVYPIAVGVLTGLSLTLLDAFHVVGEHSAWRAALVGGLCGGLVYWLGPKLAGKSIKRTGSL</sequence>
<keyword evidence="1" id="KW-1133">Transmembrane helix</keyword>
<gene>
    <name evidence="2" type="ORF">HZF05_04845</name>
</gene>
<protein>
    <submittedName>
        <fullName evidence="2">Uncharacterized protein</fullName>
    </submittedName>
</protein>
<evidence type="ECO:0000256" key="1">
    <source>
        <dbReference type="SAM" id="Phobius"/>
    </source>
</evidence>
<evidence type="ECO:0000313" key="3">
    <source>
        <dbReference type="Proteomes" id="UP000570166"/>
    </source>
</evidence>
<name>A0A838L4P5_9SPHN</name>
<keyword evidence="1" id="KW-0472">Membrane</keyword>
<organism evidence="2 3">
    <name type="scientific">Sphingomonas chungangi</name>
    <dbReference type="NCBI Taxonomy" id="2683589"/>
    <lineage>
        <taxon>Bacteria</taxon>
        <taxon>Pseudomonadati</taxon>
        <taxon>Pseudomonadota</taxon>
        <taxon>Alphaproteobacteria</taxon>
        <taxon>Sphingomonadales</taxon>
        <taxon>Sphingomonadaceae</taxon>
        <taxon>Sphingomonas</taxon>
    </lineage>
</organism>
<dbReference type="EMBL" id="JACEIB010000003">
    <property type="protein sequence ID" value="MBA2933419.1"/>
    <property type="molecule type" value="Genomic_DNA"/>
</dbReference>
<dbReference type="RefSeq" id="WP_160363257.1">
    <property type="nucleotide sequence ID" value="NZ_JACEIB010000003.1"/>
</dbReference>
<keyword evidence="3" id="KW-1185">Reference proteome</keyword>
<feature type="transmembrane region" description="Helical" evidence="1">
    <location>
        <begin position="34"/>
        <end position="51"/>
    </location>
</feature>
<accession>A0A838L4P5</accession>
<evidence type="ECO:0000313" key="2">
    <source>
        <dbReference type="EMBL" id="MBA2933419.1"/>
    </source>
</evidence>
<keyword evidence="1" id="KW-0812">Transmembrane</keyword>
<dbReference type="Proteomes" id="UP000570166">
    <property type="component" value="Unassembled WGS sequence"/>
</dbReference>
<comment type="caution">
    <text evidence="2">The sequence shown here is derived from an EMBL/GenBank/DDBJ whole genome shotgun (WGS) entry which is preliminary data.</text>
</comment>
<reference evidence="2 3" key="1">
    <citation type="submission" date="2020-07" db="EMBL/GenBank/DDBJ databases">
        <authorList>
            <person name="Sun Q."/>
        </authorList>
    </citation>
    <scope>NUCLEOTIDE SEQUENCE [LARGE SCALE GENOMIC DNA]</scope>
    <source>
        <strain evidence="2 3">CGMCC 1.13654</strain>
    </source>
</reference>
<proteinExistence type="predicted"/>
<dbReference type="AlphaFoldDB" id="A0A838L4P5"/>